<dbReference type="Proteomes" id="UP000307140">
    <property type="component" value="Unassembled WGS sequence"/>
</dbReference>
<proteinExistence type="predicted"/>
<protein>
    <submittedName>
        <fullName evidence="2">Uncharacterized protein</fullName>
    </submittedName>
</protein>
<evidence type="ECO:0000256" key="1">
    <source>
        <dbReference type="SAM" id="Phobius"/>
    </source>
</evidence>
<sequence>MSTNVNLLGKGLKYLAILIFLFIASPITLTMGFKALNKFENTDNAYISYVLISVAVCLIIFTIYFAFKTFKILLAALFDNSSTK</sequence>
<accession>A0A5S3N5C8</accession>
<keyword evidence="1" id="KW-0472">Membrane</keyword>
<keyword evidence="1" id="KW-1133">Transmembrane helix</keyword>
<dbReference type="InterPro" id="IPR046077">
    <property type="entry name" value="DUF6095"/>
</dbReference>
<feature type="transmembrane region" description="Helical" evidence="1">
    <location>
        <begin position="45"/>
        <end position="67"/>
    </location>
</feature>
<organism evidence="2 3">
    <name type="scientific">Polaribacter aestuariivivens</name>
    <dbReference type="NCBI Taxonomy" id="2304626"/>
    <lineage>
        <taxon>Bacteria</taxon>
        <taxon>Pseudomonadati</taxon>
        <taxon>Bacteroidota</taxon>
        <taxon>Flavobacteriia</taxon>
        <taxon>Flavobacteriales</taxon>
        <taxon>Flavobacteriaceae</taxon>
    </lineage>
</organism>
<dbReference type="RefSeq" id="WP_138537500.1">
    <property type="nucleotide sequence ID" value="NZ_VANR01000008.1"/>
</dbReference>
<reference evidence="2 3" key="1">
    <citation type="submission" date="2019-05" db="EMBL/GenBank/DDBJ databases">
        <title>Polaribacter aestuariivivens sp. nov., isolated from a tidal flat.</title>
        <authorList>
            <person name="Yoon J.-H."/>
        </authorList>
    </citation>
    <scope>NUCLEOTIDE SEQUENCE [LARGE SCALE GENOMIC DNA]</scope>
    <source>
        <strain evidence="2 3">DBTF-3</strain>
    </source>
</reference>
<name>A0A5S3N5C8_9FLAO</name>
<feature type="transmembrane region" description="Helical" evidence="1">
    <location>
        <begin position="12"/>
        <end position="33"/>
    </location>
</feature>
<dbReference type="EMBL" id="VANR01000008">
    <property type="protein sequence ID" value="TMM28649.1"/>
    <property type="molecule type" value="Genomic_DNA"/>
</dbReference>
<dbReference type="AlphaFoldDB" id="A0A5S3N5C8"/>
<dbReference type="Pfam" id="PF19589">
    <property type="entry name" value="DUF6095"/>
    <property type="match status" value="1"/>
</dbReference>
<keyword evidence="3" id="KW-1185">Reference proteome</keyword>
<gene>
    <name evidence="2" type="ORF">FDT66_13680</name>
</gene>
<evidence type="ECO:0000313" key="2">
    <source>
        <dbReference type="EMBL" id="TMM28649.1"/>
    </source>
</evidence>
<dbReference type="OrthoDB" id="1202970at2"/>
<evidence type="ECO:0000313" key="3">
    <source>
        <dbReference type="Proteomes" id="UP000307140"/>
    </source>
</evidence>
<comment type="caution">
    <text evidence="2">The sequence shown here is derived from an EMBL/GenBank/DDBJ whole genome shotgun (WGS) entry which is preliminary data.</text>
</comment>
<keyword evidence="1" id="KW-0812">Transmembrane</keyword>